<dbReference type="AlphaFoldDB" id="A0A4U0V310"/>
<dbReference type="InterPro" id="IPR010497">
    <property type="entry name" value="Epoxide_hydro_N"/>
</dbReference>
<protein>
    <recommendedName>
        <fullName evidence="6">Epoxide hydrolase N-terminal domain-containing protein</fullName>
    </recommendedName>
</protein>
<comment type="similarity">
    <text evidence="1">Belongs to the peptidase S33 family.</text>
</comment>
<dbReference type="SUPFAM" id="SSF53474">
    <property type="entry name" value="alpha/beta-Hydrolases"/>
    <property type="match status" value="1"/>
</dbReference>
<dbReference type="PANTHER" id="PTHR21661">
    <property type="entry name" value="EPOXIDE HYDROLASE 1-RELATED"/>
    <property type="match status" value="1"/>
</dbReference>
<gene>
    <name evidence="7" type="ORF">B0A54_06989</name>
</gene>
<dbReference type="InterPro" id="IPR029058">
    <property type="entry name" value="AB_hydrolase_fold"/>
</dbReference>
<keyword evidence="2" id="KW-0058">Aromatic hydrocarbons catabolism</keyword>
<reference evidence="7 8" key="1">
    <citation type="submission" date="2017-03" db="EMBL/GenBank/DDBJ databases">
        <title>Genomes of endolithic fungi from Antarctica.</title>
        <authorList>
            <person name="Coleine C."/>
            <person name="Masonjones S."/>
            <person name="Stajich J.E."/>
        </authorList>
    </citation>
    <scope>NUCLEOTIDE SEQUENCE [LARGE SCALE GENOMIC DNA]</scope>
    <source>
        <strain evidence="7 8">CCFEE 5311</strain>
    </source>
</reference>
<evidence type="ECO:0000256" key="3">
    <source>
        <dbReference type="ARBA" id="ARBA00022801"/>
    </source>
</evidence>
<dbReference type="Gene3D" id="3.40.50.1820">
    <property type="entry name" value="alpha/beta hydrolase"/>
    <property type="match status" value="1"/>
</dbReference>
<evidence type="ECO:0000256" key="5">
    <source>
        <dbReference type="SAM" id="MobiDB-lite"/>
    </source>
</evidence>
<comment type="caution">
    <text evidence="7">The sequence shown here is derived from an EMBL/GenBank/DDBJ whole genome shotgun (WGS) entry which is preliminary data.</text>
</comment>
<feature type="region of interest" description="Disordered" evidence="5">
    <location>
        <begin position="293"/>
        <end position="312"/>
    </location>
</feature>
<dbReference type="PIRSF" id="PIRSF001112">
    <property type="entry name" value="Epoxide_hydrolase"/>
    <property type="match status" value="1"/>
</dbReference>
<name>A0A4U0V310_9PEZI</name>
<feature type="domain" description="Epoxide hydrolase N-terminal" evidence="6">
    <location>
        <begin position="3"/>
        <end position="111"/>
    </location>
</feature>
<dbReference type="Proteomes" id="UP000310066">
    <property type="component" value="Unassembled WGS sequence"/>
</dbReference>
<evidence type="ECO:0000256" key="1">
    <source>
        <dbReference type="ARBA" id="ARBA00010088"/>
    </source>
</evidence>
<proteinExistence type="inferred from homology"/>
<dbReference type="PANTHER" id="PTHR21661:SF35">
    <property type="entry name" value="EPOXIDE HYDROLASE"/>
    <property type="match status" value="1"/>
</dbReference>
<keyword evidence="3" id="KW-0378">Hydrolase</keyword>
<feature type="compositionally biased region" description="Pro residues" evidence="5">
    <location>
        <begin position="298"/>
        <end position="312"/>
    </location>
</feature>
<evidence type="ECO:0000256" key="2">
    <source>
        <dbReference type="ARBA" id="ARBA00022797"/>
    </source>
</evidence>
<organism evidence="7 8">
    <name type="scientific">Friedmanniomyces endolithicus</name>
    <dbReference type="NCBI Taxonomy" id="329885"/>
    <lineage>
        <taxon>Eukaryota</taxon>
        <taxon>Fungi</taxon>
        <taxon>Dikarya</taxon>
        <taxon>Ascomycota</taxon>
        <taxon>Pezizomycotina</taxon>
        <taxon>Dothideomycetes</taxon>
        <taxon>Dothideomycetidae</taxon>
        <taxon>Mycosphaerellales</taxon>
        <taxon>Teratosphaeriaceae</taxon>
        <taxon>Friedmanniomyces</taxon>
    </lineage>
</organism>
<dbReference type="PRINTS" id="PR00412">
    <property type="entry name" value="EPOXHYDRLASE"/>
</dbReference>
<evidence type="ECO:0000259" key="6">
    <source>
        <dbReference type="Pfam" id="PF06441"/>
    </source>
</evidence>
<sequence length="436" mass="48404">MAAYTINVPDDKIAALKQKLSQATFPDEIEGAANDYGAPLAEAKRLTDYWKSTYDWKAVEAKLNALPNFHRSIKVDGFPALDIHYLHQPSDSPDAIPLLFCHGWPGSYIEVTKMLESLKQSTNGVSFHVVAPSLPNFAWSEGPKQRGFGLKQYAEVNHRLMHSLGYTKYVTQGGDWGFYITRAMGLLYPQSVMASHINMIRASPPTWTSHPLLALQHALQPYSQREKEGFERSKWFNEEGNGYRVLQCTKPQTVGYALTDSPRSTTQTITDSTTHQVGLLAWMLEKLVAWTNSTHTPSPSPHPSLPSLTPPSPDYPWTDDEILTWVSIYHFSTAGPAASLRIYYEAVHSELGGVSRDRTQQWIGKVKLGLCHSPRELTVVPSTWARTLGPVVFESFKEKGGHFAAWEVPGEIVGDLRGMFGKGGACYGITGPVAKL</sequence>
<dbReference type="GO" id="GO:0097176">
    <property type="term" value="P:epoxide metabolic process"/>
    <property type="evidence" value="ECO:0007669"/>
    <property type="project" value="TreeGrafter"/>
</dbReference>
<dbReference type="Pfam" id="PF06441">
    <property type="entry name" value="EHN"/>
    <property type="match status" value="1"/>
</dbReference>
<dbReference type="InterPro" id="IPR000639">
    <property type="entry name" value="Epox_hydrolase-like"/>
</dbReference>
<feature type="active site" description="Proton acceptor" evidence="4">
    <location>
        <position position="402"/>
    </location>
</feature>
<feature type="active site" description="Proton donor" evidence="4">
    <location>
        <position position="343"/>
    </location>
</feature>
<accession>A0A4U0V310</accession>
<dbReference type="GO" id="GO:0004301">
    <property type="term" value="F:epoxide hydrolase activity"/>
    <property type="evidence" value="ECO:0007669"/>
    <property type="project" value="TreeGrafter"/>
</dbReference>
<evidence type="ECO:0000313" key="8">
    <source>
        <dbReference type="Proteomes" id="UP000310066"/>
    </source>
</evidence>
<dbReference type="InterPro" id="IPR016292">
    <property type="entry name" value="Epoxide_hydrolase"/>
</dbReference>
<dbReference type="EMBL" id="NAJP01000021">
    <property type="protein sequence ID" value="TKA42773.1"/>
    <property type="molecule type" value="Genomic_DNA"/>
</dbReference>
<dbReference type="STRING" id="329885.A0A4U0V310"/>
<evidence type="ECO:0000256" key="4">
    <source>
        <dbReference type="PIRSR" id="PIRSR001112-1"/>
    </source>
</evidence>
<dbReference type="OrthoDB" id="7130006at2759"/>
<feature type="active site" description="Nucleophile" evidence="4">
    <location>
        <position position="175"/>
    </location>
</feature>
<evidence type="ECO:0000313" key="7">
    <source>
        <dbReference type="EMBL" id="TKA42773.1"/>
    </source>
</evidence>